<dbReference type="InterPro" id="IPR013321">
    <property type="entry name" value="Arc_rbn_hlx_hlx"/>
</dbReference>
<organism evidence="2 5">
    <name type="scientific">Aliirhizobium cellulosilyticum</name>
    <dbReference type="NCBI Taxonomy" id="393664"/>
    <lineage>
        <taxon>Bacteria</taxon>
        <taxon>Pseudomonadati</taxon>
        <taxon>Pseudomonadota</taxon>
        <taxon>Alphaproteobacteria</taxon>
        <taxon>Hyphomicrobiales</taxon>
        <taxon>Rhizobiaceae</taxon>
        <taxon>Aliirhizobium</taxon>
    </lineage>
</organism>
<protein>
    <submittedName>
        <fullName evidence="2">Putative transcriptional regulator</fullName>
    </submittedName>
</protein>
<dbReference type="SUPFAM" id="SSF47598">
    <property type="entry name" value="Ribbon-helix-helix"/>
    <property type="match status" value="1"/>
</dbReference>
<evidence type="ECO:0000313" key="2">
    <source>
        <dbReference type="EMBL" id="MBB4348168.1"/>
    </source>
</evidence>
<evidence type="ECO:0000313" key="5">
    <source>
        <dbReference type="Proteomes" id="UP000520770"/>
    </source>
</evidence>
<evidence type="ECO:0000313" key="7">
    <source>
        <dbReference type="Proteomes" id="UP000576087"/>
    </source>
</evidence>
<name>A0A7W6WP91_9HYPH</name>
<dbReference type="Gene3D" id="1.10.1220.10">
    <property type="entry name" value="Met repressor-like"/>
    <property type="match status" value="1"/>
</dbReference>
<evidence type="ECO:0000313" key="6">
    <source>
        <dbReference type="Proteomes" id="UP000524535"/>
    </source>
</evidence>
<feature type="domain" description="Ribbon-helix-helix protein CopG" evidence="1">
    <location>
        <begin position="20"/>
        <end position="57"/>
    </location>
</feature>
<dbReference type="EMBL" id="JACIHM010000002">
    <property type="protein sequence ID" value="MBB4446094.1"/>
    <property type="molecule type" value="Genomic_DNA"/>
</dbReference>
<accession>A0A7W6WP91</accession>
<dbReference type="PANTHER" id="PTHR40688">
    <property type="match status" value="1"/>
</dbReference>
<dbReference type="Proteomes" id="UP000524535">
    <property type="component" value="Unassembled WGS sequence"/>
</dbReference>
<dbReference type="Proteomes" id="UP000576087">
    <property type="component" value="Unassembled WGS sequence"/>
</dbReference>
<gene>
    <name evidence="3" type="ORF">GGE31_001910</name>
    <name evidence="2" type="ORF">GGE33_001910</name>
    <name evidence="4" type="ORF">GGE35_001910</name>
</gene>
<dbReference type="PANTHER" id="PTHR40688:SF2">
    <property type="entry name" value="RIBBON-HELIX-HELIX PROTEIN COPG DOMAIN-CONTAINING PROTEIN"/>
    <property type="match status" value="1"/>
</dbReference>
<dbReference type="EMBL" id="JACIGW010000002">
    <property type="protein sequence ID" value="MBB4348168.1"/>
    <property type="molecule type" value="Genomic_DNA"/>
</dbReference>
<dbReference type="EMBL" id="JACIGY010000002">
    <property type="protein sequence ID" value="MBB4411405.1"/>
    <property type="molecule type" value="Genomic_DNA"/>
</dbReference>
<dbReference type="InterPro" id="IPR052991">
    <property type="entry name" value="Non-func_TypeII_TA_Antitoxin"/>
</dbReference>
<dbReference type="RefSeq" id="WP_148145553.1">
    <property type="nucleotide sequence ID" value="NZ_JACIGW010000002.1"/>
</dbReference>
<dbReference type="AlphaFoldDB" id="A0A7W6WP91"/>
<evidence type="ECO:0000259" key="1">
    <source>
        <dbReference type="Pfam" id="PF01402"/>
    </source>
</evidence>
<dbReference type="InterPro" id="IPR010985">
    <property type="entry name" value="Ribbon_hlx_hlx"/>
</dbReference>
<dbReference type="GO" id="GO:0006355">
    <property type="term" value="P:regulation of DNA-templated transcription"/>
    <property type="evidence" value="ECO:0007669"/>
    <property type="project" value="InterPro"/>
</dbReference>
<sequence>MADKKNADKSADKPVLSDPITLRVPQDILEDIERIAETADRSRSWVIVRALKYYLINEGSDLLEIRQGLDDVKAGRVHDAEEVFAELERLSREDAA</sequence>
<evidence type="ECO:0000313" key="3">
    <source>
        <dbReference type="EMBL" id="MBB4411405.1"/>
    </source>
</evidence>
<reference evidence="5 6" key="1">
    <citation type="submission" date="2020-08" db="EMBL/GenBank/DDBJ databases">
        <title>Genomic Encyclopedia of Type Strains, Phase IV (KMG-V): Genome sequencing to study the core and pangenomes of soil and plant-associated prokaryotes.</title>
        <authorList>
            <person name="Whitman W."/>
        </authorList>
    </citation>
    <scope>NUCLEOTIDE SEQUENCE [LARGE SCALE GENOMIC DNA]</scope>
    <source>
        <strain evidence="3 6">SEMIA 444</strain>
        <strain evidence="2 5">SEMIA 448</strain>
        <strain evidence="4 7">SEMIA 452</strain>
    </source>
</reference>
<dbReference type="Pfam" id="PF01402">
    <property type="entry name" value="RHH_1"/>
    <property type="match status" value="1"/>
</dbReference>
<dbReference type="Proteomes" id="UP000520770">
    <property type="component" value="Unassembled WGS sequence"/>
</dbReference>
<dbReference type="InterPro" id="IPR002145">
    <property type="entry name" value="CopG"/>
</dbReference>
<evidence type="ECO:0000313" key="4">
    <source>
        <dbReference type="EMBL" id="MBB4446094.1"/>
    </source>
</evidence>
<keyword evidence="6" id="KW-1185">Reference proteome</keyword>
<proteinExistence type="predicted"/>
<comment type="caution">
    <text evidence="2">The sequence shown here is derived from an EMBL/GenBank/DDBJ whole genome shotgun (WGS) entry which is preliminary data.</text>
</comment>